<dbReference type="PANTHER" id="PTHR12771">
    <property type="entry name" value="ENGULFMENT AND CELL MOTILITY"/>
    <property type="match status" value="1"/>
</dbReference>
<evidence type="ECO:0000256" key="4">
    <source>
        <dbReference type="ARBA" id="ARBA00024863"/>
    </source>
</evidence>
<dbReference type="GeneTree" id="ENSGT00940000155994"/>
<evidence type="ECO:0000256" key="1">
    <source>
        <dbReference type="ARBA" id="ARBA00022703"/>
    </source>
</evidence>
<accession>A0A8C9T3G3</accession>
<name>A0A8C9T3G3_SCLFO</name>
<dbReference type="Pfam" id="PF11841">
    <property type="entry name" value="ELMO_ARM"/>
    <property type="match status" value="1"/>
</dbReference>
<dbReference type="PROSITE" id="PS51335">
    <property type="entry name" value="ELMO"/>
    <property type="match status" value="1"/>
</dbReference>
<dbReference type="GO" id="GO:0007015">
    <property type="term" value="P:actin filament organization"/>
    <property type="evidence" value="ECO:0007669"/>
    <property type="project" value="TreeGrafter"/>
</dbReference>
<feature type="domain" description="ELMO" evidence="5">
    <location>
        <begin position="297"/>
        <end position="469"/>
    </location>
</feature>
<dbReference type="GO" id="GO:0006909">
    <property type="term" value="P:phagocytosis"/>
    <property type="evidence" value="ECO:0007669"/>
    <property type="project" value="UniProtKB-KW"/>
</dbReference>
<dbReference type="Pfam" id="PF04727">
    <property type="entry name" value="ELMO_CED12"/>
    <property type="match status" value="1"/>
</dbReference>
<dbReference type="GO" id="GO:0005886">
    <property type="term" value="C:plasma membrane"/>
    <property type="evidence" value="ECO:0007669"/>
    <property type="project" value="TreeGrafter"/>
</dbReference>
<keyword evidence="2" id="KW-0581">Phagocytosis</keyword>
<dbReference type="FunFam" id="2.30.29.30:FF:000053">
    <property type="entry name" value="Engulfment and cell motility protein 1"/>
    <property type="match status" value="1"/>
</dbReference>
<dbReference type="Gene3D" id="2.30.29.30">
    <property type="entry name" value="Pleckstrin-homology domain (PH domain)/Phosphotyrosine-binding domain (PTB)"/>
    <property type="match status" value="1"/>
</dbReference>
<dbReference type="InterPro" id="IPR016024">
    <property type="entry name" value="ARM-type_fold"/>
</dbReference>
<evidence type="ECO:0000313" key="6">
    <source>
        <dbReference type="Ensembl" id="ENSSFOP00015044569.1"/>
    </source>
</evidence>
<reference evidence="6" key="2">
    <citation type="submission" date="2025-08" db="UniProtKB">
        <authorList>
            <consortium name="Ensembl"/>
        </authorList>
    </citation>
    <scope>IDENTIFICATION</scope>
</reference>
<dbReference type="PANTHER" id="PTHR12771:SF23">
    <property type="entry name" value="ENGULFMENT AND CELL MOTILITY PROTEIN 1"/>
    <property type="match status" value="1"/>
</dbReference>
<evidence type="ECO:0000256" key="2">
    <source>
        <dbReference type="ARBA" id="ARBA00022907"/>
    </source>
</evidence>
<dbReference type="InterPro" id="IPR050868">
    <property type="entry name" value="ELMO_domain-containing"/>
</dbReference>
<dbReference type="SUPFAM" id="SSF48371">
    <property type="entry name" value="ARM repeat"/>
    <property type="match status" value="1"/>
</dbReference>
<dbReference type="AlphaFoldDB" id="A0A8C9T3G3"/>
<evidence type="ECO:0000256" key="3">
    <source>
        <dbReference type="ARBA" id="ARBA00023036"/>
    </source>
</evidence>
<dbReference type="InterPro" id="IPR024574">
    <property type="entry name" value="ELMO_ARM"/>
</dbReference>
<dbReference type="InterPro" id="IPR011989">
    <property type="entry name" value="ARM-like"/>
</dbReference>
<dbReference type="GO" id="GO:0006915">
    <property type="term" value="P:apoptotic process"/>
    <property type="evidence" value="ECO:0007669"/>
    <property type="project" value="UniProtKB-KW"/>
</dbReference>
<keyword evidence="1" id="KW-0053">Apoptosis</keyword>
<organism evidence="6 7">
    <name type="scientific">Scleropages formosus</name>
    <name type="common">Asian bonytongue</name>
    <name type="synonym">Osteoglossum formosum</name>
    <dbReference type="NCBI Taxonomy" id="113540"/>
    <lineage>
        <taxon>Eukaryota</taxon>
        <taxon>Metazoa</taxon>
        <taxon>Chordata</taxon>
        <taxon>Craniata</taxon>
        <taxon>Vertebrata</taxon>
        <taxon>Euteleostomi</taxon>
        <taxon>Actinopterygii</taxon>
        <taxon>Neopterygii</taxon>
        <taxon>Teleostei</taxon>
        <taxon>Osteoglossocephala</taxon>
        <taxon>Osteoglossomorpha</taxon>
        <taxon>Osteoglossiformes</taxon>
        <taxon>Osteoglossidae</taxon>
        <taxon>Scleropages</taxon>
    </lineage>
</organism>
<keyword evidence="3" id="KW-0729">SH3-binding</keyword>
<keyword evidence="7" id="KW-1185">Reference proteome</keyword>
<dbReference type="CDD" id="cd13359">
    <property type="entry name" value="PH_ELMO1_CED-12"/>
    <property type="match status" value="1"/>
</dbReference>
<reference evidence="6 7" key="1">
    <citation type="submission" date="2019-04" db="EMBL/GenBank/DDBJ databases">
        <authorList>
            <consortium name="Wellcome Sanger Institute Data Sharing"/>
        </authorList>
    </citation>
    <scope>NUCLEOTIDE SEQUENCE [LARGE SCALE GENOMIC DNA]</scope>
</reference>
<evidence type="ECO:0000313" key="7">
    <source>
        <dbReference type="Proteomes" id="UP000694397"/>
    </source>
</evidence>
<proteinExistence type="predicted"/>
<dbReference type="InterPro" id="IPR001849">
    <property type="entry name" value="PH_domain"/>
</dbReference>
<dbReference type="Pfam" id="PF16457">
    <property type="entry name" value="PH_12"/>
    <property type="match status" value="1"/>
</dbReference>
<comment type="function">
    <text evidence="4">Involved in cytoskeletal rearrangements required for phagocytosis of apoptotic cells and cell motility. Acts in association with DOCK1 and CRK. Was initially proposed to be required in complex with DOCK1 to activate Rac Rho small GTPases. May enhance the guanine nucleotide exchange factor (GEF) activity of DOCK1.</text>
</comment>
<dbReference type="Gene3D" id="1.25.10.10">
    <property type="entry name" value="Leucine-rich Repeat Variant"/>
    <property type="match status" value="1"/>
</dbReference>
<gene>
    <name evidence="6" type="primary">ELMO1</name>
    <name evidence="6" type="synonym">elmo1</name>
</gene>
<dbReference type="Ensembl" id="ENSSFOT00015056513.1">
    <property type="protein sequence ID" value="ENSSFOP00015044569.1"/>
    <property type="gene ID" value="ENSSFOG00015011599.2"/>
</dbReference>
<dbReference type="GO" id="GO:0032045">
    <property type="term" value="C:guanyl-nucleotide exchange factor complex"/>
    <property type="evidence" value="ECO:0007669"/>
    <property type="project" value="TreeGrafter"/>
</dbReference>
<dbReference type="SUPFAM" id="SSF50729">
    <property type="entry name" value="PH domain-like"/>
    <property type="match status" value="1"/>
</dbReference>
<protein>
    <submittedName>
        <fullName evidence="6">Engulfment and cell motility 1</fullName>
    </submittedName>
</protein>
<dbReference type="InterPro" id="IPR006816">
    <property type="entry name" value="ELMO_dom"/>
</dbReference>
<dbReference type="Gene3D" id="6.10.250.810">
    <property type="match status" value="1"/>
</dbReference>
<evidence type="ECO:0000259" key="5">
    <source>
        <dbReference type="PROSITE" id="PS51335"/>
    </source>
</evidence>
<dbReference type="Proteomes" id="UP000694397">
    <property type="component" value="Chromosome 23"/>
</dbReference>
<dbReference type="GO" id="GO:0048870">
    <property type="term" value="P:cell motility"/>
    <property type="evidence" value="ECO:0007669"/>
    <property type="project" value="TreeGrafter"/>
</dbReference>
<dbReference type="Gene3D" id="2.30.30.40">
    <property type="entry name" value="SH3 Domains"/>
    <property type="match status" value="1"/>
</dbReference>
<sequence length="696" mass="80275">MPPPADIVKVAIEWPGAFPRLMEIDQVRSRRTRSLPHRWPFPSLPCVQDTFKMFTSDNRNDIKNGSILRLTTSPAQTAQQLHERIQSSSMDAKLEALKDLASASRDITFAQEFINLDGISLLTQMVESGTDFGDLLSFTLTAFVELMDHGIVSWDTFSVAFIKKIASYVNKSAMDTAVLQRSLAILESMVLNSQDLYQKVAQEITIGQLIPHLQGTDQDIQTYTIAVINALFLKAPEEKRQVDSAFHCLTASCVCNIIRSARPINDEMAHQLYVLQVLTFNLLEDRMMTKMDPQDQAQRDIIFELRRIAFDVECEPNNSGSIEKRKSMYTRDYKKLGFINHVNPAVDFTQIPPGMLALDNMLYLAKHHQDAYIRIVLENSSREDKHECPFGRSSIELTKMLCEILKVGELPSENCHDFHPMFFTHDRSFKEFFCICIQLLNKTWKEMRATSEDFNKVMQVVREQIMRALAAKPNSLDQFKSRLQNLSYTEILKIRQSERMNQEDFQSRPIQELREKIQPEIMELIKQQRLNRLCEGTCFRKISCRRRQDKFWYCRLSPNHKVLHYGDLEEHPQGEVPHDSLQDKLPVADIKAVVTGKDCPHMKEKGEVLELAFSILYESDEYLNFIAPDKHEYCVWTDGLNALLGKEMTSEFTKSDLDTLLSMEMKLRLLDLENIQIPEAPPPIPKEPSNYDFTVK</sequence>
<reference evidence="6" key="3">
    <citation type="submission" date="2025-09" db="UniProtKB">
        <authorList>
            <consortium name="Ensembl"/>
        </authorList>
    </citation>
    <scope>IDENTIFICATION</scope>
</reference>
<dbReference type="InterPro" id="IPR011993">
    <property type="entry name" value="PH-like_dom_sf"/>
</dbReference>
<dbReference type="GO" id="GO:0017124">
    <property type="term" value="F:SH3 domain binding"/>
    <property type="evidence" value="ECO:0007669"/>
    <property type="project" value="UniProtKB-KW"/>
</dbReference>